<dbReference type="SUPFAM" id="SSF53383">
    <property type="entry name" value="PLP-dependent transferases"/>
    <property type="match status" value="1"/>
</dbReference>
<dbReference type="InterPro" id="IPR000524">
    <property type="entry name" value="Tscrpt_reg_HTH_GntR"/>
</dbReference>
<keyword evidence="3" id="KW-0805">Transcription regulation</keyword>
<dbReference type="GO" id="GO:0030170">
    <property type="term" value="F:pyridoxal phosphate binding"/>
    <property type="evidence" value="ECO:0007669"/>
    <property type="project" value="InterPro"/>
</dbReference>
<feature type="domain" description="HTH gntR-type" evidence="6">
    <location>
        <begin position="6"/>
        <end position="73"/>
    </location>
</feature>
<dbReference type="CDD" id="cd07377">
    <property type="entry name" value="WHTH_GntR"/>
    <property type="match status" value="1"/>
</dbReference>
<evidence type="ECO:0000256" key="3">
    <source>
        <dbReference type="ARBA" id="ARBA00023015"/>
    </source>
</evidence>
<evidence type="ECO:0000313" key="7">
    <source>
        <dbReference type="EMBL" id="HFC03523.1"/>
    </source>
</evidence>
<evidence type="ECO:0000256" key="2">
    <source>
        <dbReference type="ARBA" id="ARBA00022898"/>
    </source>
</evidence>
<dbReference type="GO" id="GO:0008483">
    <property type="term" value="F:transaminase activity"/>
    <property type="evidence" value="ECO:0007669"/>
    <property type="project" value="UniProtKB-KW"/>
</dbReference>
<dbReference type="InterPro" id="IPR015424">
    <property type="entry name" value="PyrdxlP-dep_Trfase"/>
</dbReference>
<comment type="caution">
    <text evidence="7">The sequence shown here is derived from an EMBL/GenBank/DDBJ whole genome shotgun (WGS) entry which is preliminary data.</text>
</comment>
<dbReference type="PRINTS" id="PR00035">
    <property type="entry name" value="HTHGNTR"/>
</dbReference>
<dbReference type="InterPro" id="IPR015421">
    <property type="entry name" value="PyrdxlP-dep_Trfase_major"/>
</dbReference>
<dbReference type="CDD" id="cd00609">
    <property type="entry name" value="AAT_like"/>
    <property type="match status" value="1"/>
</dbReference>
<dbReference type="Pfam" id="PF00155">
    <property type="entry name" value="Aminotran_1_2"/>
    <property type="match status" value="1"/>
</dbReference>
<dbReference type="Proteomes" id="UP000885722">
    <property type="component" value="Unassembled WGS sequence"/>
</dbReference>
<gene>
    <name evidence="7" type="ORF">ENJ74_01500</name>
</gene>
<feature type="non-terminal residue" evidence="7">
    <location>
        <position position="1"/>
    </location>
</feature>
<evidence type="ECO:0000256" key="1">
    <source>
        <dbReference type="ARBA" id="ARBA00005384"/>
    </source>
</evidence>
<evidence type="ECO:0000259" key="6">
    <source>
        <dbReference type="PROSITE" id="PS50949"/>
    </source>
</evidence>
<keyword evidence="5" id="KW-0804">Transcription</keyword>
<reference evidence="7" key="1">
    <citation type="journal article" date="2020" name="mSystems">
        <title>Genome- and Community-Level Interaction Insights into Carbon Utilization and Element Cycling Functions of Hydrothermarchaeota in Hydrothermal Sediment.</title>
        <authorList>
            <person name="Zhou Z."/>
            <person name="Liu Y."/>
            <person name="Xu W."/>
            <person name="Pan J."/>
            <person name="Luo Z.H."/>
            <person name="Li M."/>
        </authorList>
    </citation>
    <scope>NUCLEOTIDE SEQUENCE [LARGE SCALE GENOMIC DNA]</scope>
    <source>
        <strain evidence="7">HyVt-513</strain>
    </source>
</reference>
<dbReference type="InterPro" id="IPR051446">
    <property type="entry name" value="HTH_trans_reg/aminotransferase"/>
</dbReference>
<dbReference type="Gene3D" id="1.10.10.10">
    <property type="entry name" value="Winged helix-like DNA-binding domain superfamily/Winged helix DNA-binding domain"/>
    <property type="match status" value="1"/>
</dbReference>
<protein>
    <submittedName>
        <fullName evidence="7">PLP-dependent aminotransferase family protein</fullName>
    </submittedName>
</protein>
<evidence type="ECO:0000256" key="4">
    <source>
        <dbReference type="ARBA" id="ARBA00023125"/>
    </source>
</evidence>
<dbReference type="EMBL" id="DRNO01000102">
    <property type="protein sequence ID" value="HFC03523.1"/>
    <property type="molecule type" value="Genomic_DNA"/>
</dbReference>
<keyword evidence="7" id="KW-0032">Aminotransferase</keyword>
<dbReference type="Pfam" id="PF00392">
    <property type="entry name" value="GntR"/>
    <property type="match status" value="1"/>
</dbReference>
<dbReference type="AlphaFoldDB" id="A0A7V2WLE0"/>
<dbReference type="InterPro" id="IPR004839">
    <property type="entry name" value="Aminotransferase_I/II_large"/>
</dbReference>
<proteinExistence type="inferred from homology"/>
<dbReference type="PROSITE" id="PS50949">
    <property type="entry name" value="HTH_GNTR"/>
    <property type="match status" value="1"/>
</dbReference>
<sequence length="456" mass="52040">LQEGSGTLTERLYLTLKEWILHEAKPGERLPSIRTLAAENRLSRTTVEAAYSQLYAEGYIESRPRSGYFVAEDLLAVNRDVDKEPEAKERPIGNGRVRYDFFPARLSPEIFPVKTWRRLSARVLREDLDFGAYPDGQGEVGFREQIASYLNRIRGTSCHADRIVVCSGFIDAMGLAAELMEARDRPFAMEWPGYRLAERVMGEHGYRTLHIPVDSWGIDPERLAATEVGSLYLTPSHQYPTGVTLPVARRQALLEWARRQESWIVEDDYDSELNYTHRPIPAMQGLEGGERVLYLGTFSKSLSPAIRVAYLVLPEPLMERYRRSSHAHFSRVSLSIQRTLELFMAQGHWERHLRRVRTLNRRRHDRMLAALKRELGDRIEILTQGGGLAILVRPTDGCDLKRLRRDAAAAGIRLYLASDFYGEEWEALRMGFGGLDEEAIDDGVVEVAALWRAQNL</sequence>
<dbReference type="GO" id="GO:0003677">
    <property type="term" value="F:DNA binding"/>
    <property type="evidence" value="ECO:0007669"/>
    <property type="project" value="UniProtKB-KW"/>
</dbReference>
<dbReference type="SMART" id="SM00345">
    <property type="entry name" value="HTH_GNTR"/>
    <property type="match status" value="1"/>
</dbReference>
<dbReference type="GO" id="GO:0003700">
    <property type="term" value="F:DNA-binding transcription factor activity"/>
    <property type="evidence" value="ECO:0007669"/>
    <property type="project" value="InterPro"/>
</dbReference>
<comment type="similarity">
    <text evidence="1">In the C-terminal section; belongs to the class-I pyridoxal-phosphate-dependent aminotransferase family.</text>
</comment>
<name>A0A7V2WLE0_9BACT</name>
<organism evidence="7">
    <name type="scientific">Nitratifractor salsuginis</name>
    <dbReference type="NCBI Taxonomy" id="269261"/>
    <lineage>
        <taxon>Bacteria</taxon>
        <taxon>Pseudomonadati</taxon>
        <taxon>Campylobacterota</taxon>
        <taxon>Epsilonproteobacteria</taxon>
        <taxon>Campylobacterales</taxon>
        <taxon>Sulfurovaceae</taxon>
        <taxon>Nitratifractor</taxon>
    </lineage>
</organism>
<dbReference type="PANTHER" id="PTHR46577:SF1">
    <property type="entry name" value="HTH-TYPE TRANSCRIPTIONAL REGULATORY PROTEIN GABR"/>
    <property type="match status" value="1"/>
</dbReference>
<keyword evidence="2" id="KW-0663">Pyridoxal phosphate</keyword>
<dbReference type="Gene3D" id="3.40.640.10">
    <property type="entry name" value="Type I PLP-dependent aspartate aminotransferase-like (Major domain)"/>
    <property type="match status" value="1"/>
</dbReference>
<dbReference type="SUPFAM" id="SSF46785">
    <property type="entry name" value="Winged helix' DNA-binding domain"/>
    <property type="match status" value="1"/>
</dbReference>
<dbReference type="PANTHER" id="PTHR46577">
    <property type="entry name" value="HTH-TYPE TRANSCRIPTIONAL REGULATORY PROTEIN GABR"/>
    <property type="match status" value="1"/>
</dbReference>
<keyword evidence="7" id="KW-0808">Transferase</keyword>
<keyword evidence="4" id="KW-0238">DNA-binding</keyword>
<dbReference type="InterPro" id="IPR036388">
    <property type="entry name" value="WH-like_DNA-bd_sf"/>
</dbReference>
<accession>A0A7V2WLE0</accession>
<dbReference type="InterPro" id="IPR036390">
    <property type="entry name" value="WH_DNA-bd_sf"/>
</dbReference>
<evidence type="ECO:0000256" key="5">
    <source>
        <dbReference type="ARBA" id="ARBA00023163"/>
    </source>
</evidence>